<feature type="compositionally biased region" description="Basic residues" evidence="1">
    <location>
        <begin position="126"/>
        <end position="138"/>
    </location>
</feature>
<comment type="caution">
    <text evidence="2">The sequence shown here is derived from an EMBL/GenBank/DDBJ whole genome shotgun (WGS) entry which is preliminary data.</text>
</comment>
<evidence type="ECO:0000313" key="3">
    <source>
        <dbReference type="Proteomes" id="UP001566132"/>
    </source>
</evidence>
<gene>
    <name evidence="2" type="ORF">ABEB36_004219</name>
</gene>
<reference evidence="2 3" key="1">
    <citation type="submission" date="2024-05" db="EMBL/GenBank/DDBJ databases">
        <title>Genetic variation in Jamaican populations of the coffee berry borer (Hypothenemus hampei).</title>
        <authorList>
            <person name="Errbii M."/>
            <person name="Myrie A."/>
        </authorList>
    </citation>
    <scope>NUCLEOTIDE SEQUENCE [LARGE SCALE GENOMIC DNA]</scope>
    <source>
        <strain evidence="2">JA-Hopewell-2020-01-JO</strain>
        <tissue evidence="2">Whole body</tissue>
    </source>
</reference>
<dbReference type="EMBL" id="JBDJPC010000003">
    <property type="protein sequence ID" value="KAL1509500.1"/>
    <property type="molecule type" value="Genomic_DNA"/>
</dbReference>
<evidence type="ECO:0000256" key="1">
    <source>
        <dbReference type="SAM" id="MobiDB-lite"/>
    </source>
</evidence>
<dbReference type="Proteomes" id="UP001566132">
    <property type="component" value="Unassembled WGS sequence"/>
</dbReference>
<protein>
    <submittedName>
        <fullName evidence="2">Uncharacterized protein</fullName>
    </submittedName>
</protein>
<keyword evidence="3" id="KW-1185">Reference proteome</keyword>
<name>A0ABD1F416_HYPHA</name>
<accession>A0ABD1F416</accession>
<organism evidence="2 3">
    <name type="scientific">Hypothenemus hampei</name>
    <name type="common">Coffee berry borer</name>
    <dbReference type="NCBI Taxonomy" id="57062"/>
    <lineage>
        <taxon>Eukaryota</taxon>
        <taxon>Metazoa</taxon>
        <taxon>Ecdysozoa</taxon>
        <taxon>Arthropoda</taxon>
        <taxon>Hexapoda</taxon>
        <taxon>Insecta</taxon>
        <taxon>Pterygota</taxon>
        <taxon>Neoptera</taxon>
        <taxon>Endopterygota</taxon>
        <taxon>Coleoptera</taxon>
        <taxon>Polyphaga</taxon>
        <taxon>Cucujiformia</taxon>
        <taxon>Curculionidae</taxon>
        <taxon>Scolytinae</taxon>
        <taxon>Hypothenemus</taxon>
    </lineage>
</organism>
<feature type="compositionally biased region" description="Basic residues" evidence="1">
    <location>
        <begin position="36"/>
        <end position="53"/>
    </location>
</feature>
<sequence length="138" mass="16314">MISNETTKIEPKKIEQSLAEIKQSIANRVVDSLRLKSGKNKKTKRKRSGRIKKRGELYKKSLQNRLRLKLAYYATKFREGRKRKGLQTPYKMLMEDIGGILLEECKLKEDTRTPHQKKLTEEQKRFQKKLRGMVLPKK</sequence>
<evidence type="ECO:0000313" key="2">
    <source>
        <dbReference type="EMBL" id="KAL1509500.1"/>
    </source>
</evidence>
<feature type="region of interest" description="Disordered" evidence="1">
    <location>
        <begin position="34"/>
        <end position="55"/>
    </location>
</feature>
<proteinExistence type="predicted"/>
<feature type="compositionally biased region" description="Basic and acidic residues" evidence="1">
    <location>
        <begin position="111"/>
        <end position="125"/>
    </location>
</feature>
<feature type="region of interest" description="Disordered" evidence="1">
    <location>
        <begin position="111"/>
        <end position="138"/>
    </location>
</feature>
<dbReference type="AlphaFoldDB" id="A0ABD1F416"/>